<dbReference type="GO" id="GO:0005634">
    <property type="term" value="C:nucleus"/>
    <property type="evidence" value="ECO:0007669"/>
    <property type="project" value="UniProtKB-SubCell"/>
</dbReference>
<evidence type="ECO:0000256" key="4">
    <source>
        <dbReference type="ARBA" id="ARBA00023125"/>
    </source>
</evidence>
<evidence type="ECO:0000256" key="2">
    <source>
        <dbReference type="ARBA" id="ARBA00009704"/>
    </source>
</evidence>
<dbReference type="InterPro" id="IPR036358">
    <property type="entry name" value="BTD_sf"/>
</dbReference>
<feature type="compositionally biased region" description="Low complexity" evidence="7">
    <location>
        <begin position="15"/>
        <end position="24"/>
    </location>
</feature>
<feature type="domain" description="RBP-J/Cbf11/Cbf12 DNA binding" evidence="8">
    <location>
        <begin position="235"/>
        <end position="387"/>
    </location>
</feature>
<evidence type="ECO:0000256" key="3">
    <source>
        <dbReference type="ARBA" id="ARBA00023015"/>
    </source>
</evidence>
<feature type="domain" description="Beta-trefoil DNA-binding" evidence="9">
    <location>
        <begin position="391"/>
        <end position="543"/>
    </location>
</feature>
<dbReference type="SUPFAM" id="SSF49417">
    <property type="entry name" value="p53-like transcription factors"/>
    <property type="match status" value="1"/>
</dbReference>
<dbReference type="InterPro" id="IPR037095">
    <property type="entry name" value="RBP-J/Cbf11_DNA-bd_sf"/>
</dbReference>
<name>A0A1I7S3L1_BURXY</name>
<dbReference type="SMART" id="SM01268">
    <property type="entry name" value="BTD"/>
    <property type="match status" value="1"/>
</dbReference>
<dbReference type="PANTHER" id="PTHR10665">
    <property type="entry name" value="RECOMBINING BINDING PROTEIN SUPPRESSOR OF HAIRLESS"/>
    <property type="match status" value="1"/>
</dbReference>
<evidence type="ECO:0000259" key="9">
    <source>
        <dbReference type="SMART" id="SM01268"/>
    </source>
</evidence>
<dbReference type="Pfam" id="PF09270">
    <property type="entry name" value="BTD"/>
    <property type="match status" value="1"/>
</dbReference>
<dbReference type="FunFam" id="2.60.40.1450:FF:000003">
    <property type="entry name" value="Related to J kappa-recombination signal binding protein"/>
    <property type="match status" value="1"/>
</dbReference>
<dbReference type="GO" id="GO:0000978">
    <property type="term" value="F:RNA polymerase II cis-regulatory region sequence-specific DNA binding"/>
    <property type="evidence" value="ECO:0007669"/>
    <property type="project" value="InterPro"/>
</dbReference>
<dbReference type="Pfam" id="PF20144">
    <property type="entry name" value="TIG_SUH"/>
    <property type="match status" value="1"/>
</dbReference>
<dbReference type="Gene3D" id="2.60.40.1450">
    <property type="entry name" value="LAG1, DNA binding domain"/>
    <property type="match status" value="1"/>
</dbReference>
<evidence type="ECO:0000259" key="8">
    <source>
        <dbReference type="SMART" id="SM01267"/>
    </source>
</evidence>
<protein>
    <submittedName>
        <fullName evidence="11">LAG1_DNAbind domain-containing protein</fullName>
    </submittedName>
</protein>
<dbReference type="InterPro" id="IPR008967">
    <property type="entry name" value="p53-like_TF_DNA-bd_sf"/>
</dbReference>
<organism evidence="10 11">
    <name type="scientific">Bursaphelenchus xylophilus</name>
    <name type="common">Pinewood nematode worm</name>
    <name type="synonym">Aphelenchoides xylophilus</name>
    <dbReference type="NCBI Taxonomy" id="6326"/>
    <lineage>
        <taxon>Eukaryota</taxon>
        <taxon>Metazoa</taxon>
        <taxon>Ecdysozoa</taxon>
        <taxon>Nematoda</taxon>
        <taxon>Chromadorea</taxon>
        <taxon>Rhabditida</taxon>
        <taxon>Tylenchina</taxon>
        <taxon>Tylenchomorpha</taxon>
        <taxon>Aphelenchoidea</taxon>
        <taxon>Aphelenchoididae</taxon>
        <taxon>Bursaphelenchus</taxon>
    </lineage>
</organism>
<evidence type="ECO:0000256" key="6">
    <source>
        <dbReference type="ARBA" id="ARBA00023242"/>
    </source>
</evidence>
<dbReference type="InterPro" id="IPR013783">
    <property type="entry name" value="Ig-like_fold"/>
</dbReference>
<comment type="similarity">
    <text evidence="2">Belongs to the Su(H) family.</text>
</comment>
<dbReference type="Gene3D" id="2.80.10.50">
    <property type="match status" value="1"/>
</dbReference>
<accession>A0A1I7S3L1</accession>
<reference evidence="11" key="1">
    <citation type="submission" date="2016-11" db="UniProtKB">
        <authorList>
            <consortium name="WormBaseParasite"/>
        </authorList>
    </citation>
    <scope>IDENTIFICATION</scope>
</reference>
<evidence type="ECO:0000256" key="1">
    <source>
        <dbReference type="ARBA" id="ARBA00004123"/>
    </source>
</evidence>
<dbReference type="eggNOG" id="KOG3743">
    <property type="taxonomic scope" value="Eukaryota"/>
</dbReference>
<dbReference type="SUPFAM" id="SSF110217">
    <property type="entry name" value="DNA-binding protein LAG-1 (CSL)"/>
    <property type="match status" value="1"/>
</dbReference>
<dbReference type="InterPro" id="IPR040159">
    <property type="entry name" value="CLS_fam"/>
</dbReference>
<dbReference type="SUPFAM" id="SSF81296">
    <property type="entry name" value="E set domains"/>
    <property type="match status" value="1"/>
</dbReference>
<evidence type="ECO:0000256" key="5">
    <source>
        <dbReference type="ARBA" id="ARBA00023163"/>
    </source>
</evidence>
<sequence length="708" mass="79904">MDGFSQADLGPENAVSSGVGSSIGPIPPSFTYTEPPEGQNPFYHSFLSHGFDQPVTSQPEPVNPVPEDFFESKPQIHQDLLYGPISAALASSSSMPDFGYNYPSPQVLPPYYLDQSSSLSGNPMDINHPFNYATWQSSDVASPFAQIAAQTMFNSNCAAAAAAAFFPQSDPRYPNVTHPTFGNNLNQTPTSSYDPYTTNSQNSTVPRIKFLEKTGALTQEKMTEYLQDPFKYDCVVQIFHAKVAQKSYGNEKRFFCPPPCVYLLGDGWKLKKLKLEEAYKKFKEKVKNEESARERDKFMESQCSELRAQIGIQGSIEQEPQHLDFSNGKDYCAAKTLYISDSEKRKYFNLCIQLSYLSGLDIGVFSSDHIKVISKPSKKKQSMKSTDCQYLCIRSGTRIALFNRLRSQTVSTRYLHVENGNFHASSTKWGAFYIYLINIERNPSEIAEFQPKDGFVYYGAVVKLVDSTTGMALPWLRIRKVDKQNVILDATTCEEPVSQLHKCAFQLLENELLYLCLSHDKILQHQAVYVDASRHQISDGAAWTIISTDKVEYRFYEAMGPVSSPISPVPLVSSMTVDQNQKLNAMNTETTVYLRGQWFTQQLTVWLGSIPCETKFKNFEYLECKIPKLSDFQNQWPFLNGGRLEVPLNLVRNDGVIYSTRQTFTYASILDIENQSRFVGQNQNLAMLPGNPAPKAPNTSRFHPYERI</sequence>
<keyword evidence="3" id="KW-0805">Transcription regulation</keyword>
<dbReference type="InterPro" id="IPR038007">
    <property type="entry name" value="RBP-Jkappa_IPT"/>
</dbReference>
<dbReference type="GO" id="GO:0001228">
    <property type="term" value="F:DNA-binding transcription activator activity, RNA polymerase II-specific"/>
    <property type="evidence" value="ECO:0007669"/>
    <property type="project" value="InterPro"/>
</dbReference>
<dbReference type="SMART" id="SM01267">
    <property type="entry name" value="LAG1_DNAbind"/>
    <property type="match status" value="1"/>
</dbReference>
<dbReference type="Pfam" id="PF09271">
    <property type="entry name" value="LAG1-DNAbind"/>
    <property type="match status" value="1"/>
</dbReference>
<dbReference type="InterPro" id="IPR014756">
    <property type="entry name" value="Ig_E-set"/>
</dbReference>
<keyword evidence="4" id="KW-0238">DNA-binding</keyword>
<dbReference type="Gene3D" id="2.60.40.10">
    <property type="entry name" value="Immunoglobulins"/>
    <property type="match status" value="1"/>
</dbReference>
<dbReference type="Proteomes" id="UP000095284">
    <property type="component" value="Unplaced"/>
</dbReference>
<proteinExistence type="inferred from homology"/>
<feature type="region of interest" description="Disordered" evidence="7">
    <location>
        <begin position="1"/>
        <end position="35"/>
    </location>
</feature>
<dbReference type="WBParaSite" id="BXY_0759200.1">
    <property type="protein sequence ID" value="BXY_0759200.1"/>
    <property type="gene ID" value="BXY_0759200"/>
</dbReference>
<comment type="subcellular location">
    <subcellularLocation>
        <location evidence="1">Nucleus</location>
    </subcellularLocation>
</comment>
<dbReference type="AlphaFoldDB" id="A0A1I7S3L1"/>
<dbReference type="InterPro" id="IPR015350">
    <property type="entry name" value="Beta-trefoil_DNA-bd_dom"/>
</dbReference>
<keyword evidence="5" id="KW-0804">Transcription</keyword>
<dbReference type="InterPro" id="IPR015351">
    <property type="entry name" value="RBP-J/Cbf11/Cbf12_DNA-bd"/>
</dbReference>
<evidence type="ECO:0000313" key="11">
    <source>
        <dbReference type="WBParaSite" id="BXY_0759200.1"/>
    </source>
</evidence>
<evidence type="ECO:0000313" key="10">
    <source>
        <dbReference type="Proteomes" id="UP000095284"/>
    </source>
</evidence>
<feature type="region of interest" description="Disordered" evidence="7">
    <location>
        <begin position="689"/>
        <end position="708"/>
    </location>
</feature>
<keyword evidence="6" id="KW-0539">Nucleus</keyword>
<evidence type="ECO:0000256" key="7">
    <source>
        <dbReference type="SAM" id="MobiDB-lite"/>
    </source>
</evidence>